<sequence>MELEFRQMTRVARGDVAGDGRSPVGERPQESDLLLNLLNGPGSVSSSESSGSAVGSETIEFPQAQSEDCSQSSSISGADSGSGAAENEDALLDITLGSGGREISIGPVGIGVGSTIDVSADSAGVSVGSAHTEGSTGQGVSVGSGLDISVGSRLDISVGSDGVDATVGSNGVGIEIGSHGLEISVGSHDLNVAVGSGSVGVTVGSGDIDATVGYHGVHFEAGSRHIDATVGSSGIGATVGSSDLDATVSRDGVHIEASSRHIDTIVGSSDIDTSVGSQDVHVTTTSSDIDASVGSQGVHFETIPVEKHVTPNSSALDSGVPVTAKPSDVGVFEGSGGSGGVQVEVGSDNDNTFATRTASKERPTIPDGTLGPSWNISATLEETPSPDASSNLTTSIEEPVVSTEASSAGPFSGSNEVVKVYSFTASNSSSSESESGSLSTSSGDYVPYTSTYCRCKATECQNEYPGESSGSTCESKLSNGSCPSGYKTCVSTDSYKVSTSTVTPNSVAEATFTLLAADIIGAFYNLGEEDPTTRKNKWWITISLPSGWRFVAWENTAVEVTLRDDDGDHPSAVRMHSCADVTTSKNCDYDSHRYGFIDVMELLEGREDLMTSRSGGPMSFVLSKSIVTGLSPSSSSVGVSVSLSYETASGMLKSAATSRRMRELTVMATGSTTSVEDLSALTLATMALPPVRRGRLESSLVWMEEDTEIMMLSFSTSTIVGPNSANPKVCVDLRSSYCTSKGREPASTVSFGSSTEASYVQGGNPFLNLYADPGDTNLNIVSDNATYFCVTDLLPSGVKTNESWEIRTTFTFQIQVTNVAWTGNEGYENASGFRLPPLSEVVLMDGTNVMGSDCAQTLVHAKTYSKYTLSVYSVMSITFFAVALAGAVLVTRMNGISFSRPTFYNDMTSLSVMMIFILCIVGNAIWISVSTNASSASGTDIYYLLYAISVCFTWTMMTSVCFHWGTVLFHDVGPSGRLFVFTIYVIVNVAFYGTQLFGVVSLTDFYKCTYDDYLKNPFYTMRLCSNDYCPDLQPTQWKYAVNNVCKDVSYSNWFFPLQQSAELLIFLTSVALLVLGTFVIQRGVRLIEQSGDIFDDHVVKVMKKSLITYLIVILSIALVLGTSCIMNSILHWKNWSINSVVWYVFSIWLPTLVPPIGFLLLQWNPRLHGMNWNPSLHVKDPQLLHRTMSSISEKVESGKFDISGNGTGLSDGWAGILRFPDTEYNPIGQESIDGTQNVLALAIQLVSPIPLTHACFVELYVAENTAPEAGENDVTGDDYYEDLPVLSYRRSSISTFIESGLHQEGILSRRSSALSVLGPGALPTPMPISNPAAKWSRVGFTETVLPTLVTGNSENGGGVTQIATFLSVLQIPVMPTNPLLRFVVYEIPEKASSAADGDLRESRQMVRASSRQLDERARIARVSGMGMAPPSRPKVFCEFSCVCDDMLAADEVNLVARQVSYRNRSPISTVLSDGTGTESPNVAAANGTPIIEVDPSVPRLRVKSMTVSPRQLKENSGFYITKSFQFAEGDEMVIEDMAESPLTNEIPRQYLELLVSDRADDLAHAQADAVEFEARVKSGLVGNLYDNLIEQIQGENDQTVVQAWLNERVQQRKMYVEALRECHQLCIDRAEEGLNFKASTEKKSLVLRFLPINLHVQDMWVGPTADLRSQRSRRTSSNVRAYPTVTVGAFAAHCFKFRHNGSILSLRSALQKRSLSKVQSDVSDKGNIDGVDWSKASTRSTDETKWHLTTRFDMCLSQALTTLVTSFCRQLEYSLQHPTDRTFLSTIASIGFLFQVESLLSTQGKEIGMLEDFSAAVDALKHVTFVLDTSPPTHLPSTLLNLHMKNTTLPSVVSVRLSKGSTKGTFTIAIGIRCPDDVQVSIPSAIRSGGSISVTPVIFTQGINEMQTLANNASSRKTTLQDIINRKSFFVLTRYIEKYKQLAVQKPDVVPTPMSMIAPLLESLEERIATASKRQVVKSKHPKIIQESSHLCRLLGAGRVTSCKSAKDRSSMSVTLEQVRLLSENHGLPEEFAVRTVSTMRSNGVRLENALKNTGKRQYAFNALQRSLLPDEYKCPEGTYGRGNGESNILN</sequence>
<dbReference type="OrthoDB" id="159395at2759"/>
<dbReference type="GO" id="GO:0016316">
    <property type="term" value="F:phosphatidylinositol-3,4-bisphosphate 4-phosphatase activity"/>
    <property type="evidence" value="ECO:0007669"/>
    <property type="project" value="InterPro"/>
</dbReference>
<evidence type="ECO:0000256" key="3">
    <source>
        <dbReference type="SAM" id="MobiDB-lite"/>
    </source>
</evidence>
<evidence type="ECO:0000256" key="4">
    <source>
        <dbReference type="SAM" id="Phobius"/>
    </source>
</evidence>
<feature type="transmembrane region" description="Helical" evidence="4">
    <location>
        <begin position="941"/>
        <end position="966"/>
    </location>
</feature>
<keyword evidence="6" id="KW-1185">Reference proteome</keyword>
<protein>
    <submittedName>
        <fullName evidence="5">Inositol-3,4-bisphosphate 4-phosphatase</fullName>
    </submittedName>
</protein>
<evidence type="ECO:0000313" key="5">
    <source>
        <dbReference type="EMBL" id="OWZ12950.1"/>
    </source>
</evidence>
<feature type="compositionally biased region" description="Low complexity" evidence="3">
    <location>
        <begin position="42"/>
        <end position="84"/>
    </location>
</feature>
<reference evidence="6" key="1">
    <citation type="submission" date="2017-03" db="EMBL/GenBank/DDBJ databases">
        <title>Phytopthora megakarya and P. palmivora, two closely related causual agents of cacao black pod achieved similar genome size and gene model numbers by different mechanisms.</title>
        <authorList>
            <person name="Ali S."/>
            <person name="Shao J."/>
            <person name="Larry D.J."/>
            <person name="Kronmiller B."/>
            <person name="Shen D."/>
            <person name="Strem M.D."/>
            <person name="Melnick R.L."/>
            <person name="Guiltinan M.J."/>
            <person name="Tyler B.M."/>
            <person name="Meinhardt L.W."/>
            <person name="Bailey B.A."/>
        </authorList>
    </citation>
    <scope>NUCLEOTIDE SEQUENCE [LARGE SCALE GENOMIC DNA]</scope>
    <source>
        <strain evidence="6">zdho120</strain>
    </source>
</reference>
<dbReference type="InterPro" id="IPR039034">
    <property type="entry name" value="INPP4"/>
</dbReference>
<gene>
    <name evidence="5" type="ORF">PHMEG_00013806</name>
</gene>
<feature type="transmembrane region" description="Helical" evidence="4">
    <location>
        <begin position="1106"/>
        <end position="1129"/>
    </location>
</feature>
<feature type="compositionally biased region" description="Polar residues" evidence="3">
    <location>
        <begin position="372"/>
        <end position="396"/>
    </location>
</feature>
<feature type="transmembrane region" description="Helical" evidence="4">
    <location>
        <begin position="1141"/>
        <end position="1161"/>
    </location>
</feature>
<comment type="caution">
    <text evidence="5">The sequence shown here is derived from an EMBL/GenBank/DDBJ whole genome shotgun (WGS) entry which is preliminary data.</text>
</comment>
<dbReference type="STRING" id="4795.A0A225W7X7"/>
<feature type="non-terminal residue" evidence="5">
    <location>
        <position position="2091"/>
    </location>
</feature>
<evidence type="ECO:0000313" key="6">
    <source>
        <dbReference type="Proteomes" id="UP000198211"/>
    </source>
</evidence>
<dbReference type="Proteomes" id="UP000198211">
    <property type="component" value="Unassembled WGS sequence"/>
</dbReference>
<keyword evidence="4" id="KW-0812">Transmembrane</keyword>
<feature type="transmembrane region" description="Helical" evidence="4">
    <location>
        <begin position="1063"/>
        <end position="1080"/>
    </location>
</feature>
<evidence type="ECO:0000256" key="1">
    <source>
        <dbReference type="ARBA" id="ARBA00022801"/>
    </source>
</evidence>
<proteinExistence type="predicted"/>
<organism evidence="5 6">
    <name type="scientific">Phytophthora megakarya</name>
    <dbReference type="NCBI Taxonomy" id="4795"/>
    <lineage>
        <taxon>Eukaryota</taxon>
        <taxon>Sar</taxon>
        <taxon>Stramenopiles</taxon>
        <taxon>Oomycota</taxon>
        <taxon>Peronosporomycetes</taxon>
        <taxon>Peronosporales</taxon>
        <taxon>Peronosporaceae</taxon>
        <taxon>Phytophthora</taxon>
    </lineage>
</organism>
<accession>A0A225W7X7</accession>
<keyword evidence="2" id="KW-0443">Lipid metabolism</keyword>
<feature type="transmembrane region" description="Helical" evidence="4">
    <location>
        <begin position="978"/>
        <end position="997"/>
    </location>
</feature>
<dbReference type="PANTHER" id="PTHR12187">
    <property type="entry name" value="AGAP000124-PA"/>
    <property type="match status" value="1"/>
</dbReference>
<keyword evidence="1" id="KW-0378">Hydrolase</keyword>
<feature type="transmembrane region" description="Helical" evidence="4">
    <location>
        <begin position="869"/>
        <end position="890"/>
    </location>
</feature>
<feature type="compositionally biased region" description="Basic and acidic residues" evidence="3">
    <location>
        <begin position="1"/>
        <end position="18"/>
    </location>
</feature>
<evidence type="ECO:0000256" key="2">
    <source>
        <dbReference type="ARBA" id="ARBA00023098"/>
    </source>
</evidence>
<name>A0A225W7X7_9STRA</name>
<dbReference type="PANTHER" id="PTHR12187:SF11">
    <property type="entry name" value="PHOSPHATIDYLINOSITOL-3,4-BISPHOSPHATE 4-PHOSPHATASE"/>
    <property type="match status" value="1"/>
</dbReference>
<feature type="transmembrane region" description="Helical" evidence="4">
    <location>
        <begin position="910"/>
        <end position="929"/>
    </location>
</feature>
<feature type="region of interest" description="Disordered" evidence="3">
    <location>
        <begin position="1"/>
        <end position="84"/>
    </location>
</feature>
<keyword evidence="4" id="KW-1133">Transmembrane helix</keyword>
<feature type="region of interest" description="Disordered" evidence="3">
    <location>
        <begin position="357"/>
        <end position="409"/>
    </location>
</feature>
<keyword evidence="4" id="KW-0472">Membrane</keyword>
<dbReference type="EMBL" id="NBNE01001712">
    <property type="protein sequence ID" value="OWZ12950.1"/>
    <property type="molecule type" value="Genomic_DNA"/>
</dbReference>
<dbReference type="GO" id="GO:0005737">
    <property type="term" value="C:cytoplasm"/>
    <property type="evidence" value="ECO:0007669"/>
    <property type="project" value="TreeGrafter"/>
</dbReference>